<feature type="domain" description="Sigma-54 factor interaction" evidence="5">
    <location>
        <begin position="159"/>
        <end position="371"/>
    </location>
</feature>
<dbReference type="CDD" id="cd00130">
    <property type="entry name" value="PAS"/>
    <property type="match status" value="1"/>
</dbReference>
<evidence type="ECO:0000256" key="1">
    <source>
        <dbReference type="ARBA" id="ARBA00022741"/>
    </source>
</evidence>
<dbReference type="PRINTS" id="PR01590">
    <property type="entry name" value="HTHFIS"/>
</dbReference>
<protein>
    <submittedName>
        <fullName evidence="7">Nitrogen fixation protein VnfA</fullName>
    </submittedName>
</protein>
<keyword evidence="4" id="KW-0804">Transcription</keyword>
<dbReference type="InterPro" id="IPR027417">
    <property type="entry name" value="P-loop_NTPase"/>
</dbReference>
<keyword evidence="1" id="KW-0547">Nucleotide-binding</keyword>
<dbReference type="InterPro" id="IPR000014">
    <property type="entry name" value="PAS"/>
</dbReference>
<dbReference type="PANTHER" id="PTHR32071">
    <property type="entry name" value="TRANSCRIPTIONAL REGULATORY PROTEIN"/>
    <property type="match status" value="1"/>
</dbReference>
<feature type="domain" description="PAS" evidence="6">
    <location>
        <begin position="7"/>
        <end position="53"/>
    </location>
</feature>
<evidence type="ECO:0000259" key="5">
    <source>
        <dbReference type="PROSITE" id="PS50045"/>
    </source>
</evidence>
<dbReference type="InterPro" id="IPR002078">
    <property type="entry name" value="Sigma_54_int"/>
</dbReference>
<dbReference type="Pfam" id="PF00989">
    <property type="entry name" value="PAS"/>
    <property type="match status" value="1"/>
</dbReference>
<keyword evidence="3" id="KW-0805">Transcription regulation</keyword>
<dbReference type="InterPro" id="IPR002197">
    <property type="entry name" value="HTH_Fis"/>
</dbReference>
<dbReference type="Pfam" id="PF02954">
    <property type="entry name" value="HTH_8"/>
    <property type="match status" value="1"/>
</dbReference>
<dbReference type="NCBIfam" id="TIGR00229">
    <property type="entry name" value="sensory_box"/>
    <property type="match status" value="1"/>
</dbReference>
<dbReference type="GO" id="GO:0006355">
    <property type="term" value="P:regulation of DNA-templated transcription"/>
    <property type="evidence" value="ECO:0007669"/>
    <property type="project" value="InterPro"/>
</dbReference>
<dbReference type="RefSeq" id="WP_145222858.1">
    <property type="nucleotide sequence ID" value="NZ_CP036269.1"/>
</dbReference>
<evidence type="ECO:0000256" key="4">
    <source>
        <dbReference type="ARBA" id="ARBA00023163"/>
    </source>
</evidence>
<accession>A0A517RPN3</accession>
<dbReference type="PROSITE" id="PS50045">
    <property type="entry name" value="SIGMA54_INTERACT_4"/>
    <property type="match status" value="1"/>
</dbReference>
<dbReference type="InterPro" id="IPR058031">
    <property type="entry name" value="AAA_lid_NorR"/>
</dbReference>
<dbReference type="EMBL" id="CP036269">
    <property type="protein sequence ID" value="QDT45847.1"/>
    <property type="molecule type" value="Genomic_DNA"/>
</dbReference>
<dbReference type="Pfam" id="PF14532">
    <property type="entry name" value="Sigma54_activ_2"/>
    <property type="match status" value="1"/>
</dbReference>
<dbReference type="Gene3D" id="3.30.450.20">
    <property type="entry name" value="PAS domain"/>
    <property type="match status" value="1"/>
</dbReference>
<evidence type="ECO:0000259" key="6">
    <source>
        <dbReference type="PROSITE" id="PS50112"/>
    </source>
</evidence>
<dbReference type="Gene3D" id="1.10.8.60">
    <property type="match status" value="1"/>
</dbReference>
<sequence>MTRGTGRRTRLETRLNSLETPIFLVDASRTILFFNRGCENILEWSAEEILGQTCDYAIDTDADECESVCNLLCPPPEVFRGTRTEVPRYLLSHSGKTLPCVIRFSPLLDEQQQTKLVLGIIDRIEEPHTLPTASPSQQLHAELAALRLSLRNRFRFSTVIAKNDAMQRVLRQLELAIKTTQPVHFWGETGTGKEHLARVVHFESEQRRKIFIPLNCADLPPRELKQTVKKIFERDFEDSVPLEPGVIFLSQIESLTRDIQELILANYQSATHKDNVRLMTASSFSLTNLLDQELLLPDFFYLITTMELRIPPLRERREDLEVLAQHFLENENRYQQKQVSGFAPGVLSLFQDYFWPANLDELTMIIQAAFQATSEPLISRESLPLRLKTGIDARSLGPALSPTVKPLEETLRQVEAEQIMHALEISKNNRTDAARLLGLTRAKLYRRMDALNIRFDDELASRQNESKKV</sequence>
<gene>
    <name evidence="7" type="primary">vnfA_2</name>
    <name evidence="7" type="ORF">Pan241w_59750</name>
</gene>
<dbReference type="SUPFAM" id="SSF52540">
    <property type="entry name" value="P-loop containing nucleoside triphosphate hydrolases"/>
    <property type="match status" value="1"/>
</dbReference>
<dbReference type="InterPro" id="IPR035965">
    <property type="entry name" value="PAS-like_dom_sf"/>
</dbReference>
<dbReference type="InterPro" id="IPR009057">
    <property type="entry name" value="Homeodomain-like_sf"/>
</dbReference>
<dbReference type="CDD" id="cd00009">
    <property type="entry name" value="AAA"/>
    <property type="match status" value="1"/>
</dbReference>
<proteinExistence type="predicted"/>
<dbReference type="AlphaFoldDB" id="A0A517RPN3"/>
<dbReference type="InterPro" id="IPR013767">
    <property type="entry name" value="PAS_fold"/>
</dbReference>
<evidence type="ECO:0000313" key="7">
    <source>
        <dbReference type="EMBL" id="QDT45847.1"/>
    </source>
</evidence>
<evidence type="ECO:0000256" key="3">
    <source>
        <dbReference type="ARBA" id="ARBA00023015"/>
    </source>
</evidence>
<organism evidence="7 8">
    <name type="scientific">Gimesia alba</name>
    <dbReference type="NCBI Taxonomy" id="2527973"/>
    <lineage>
        <taxon>Bacteria</taxon>
        <taxon>Pseudomonadati</taxon>
        <taxon>Planctomycetota</taxon>
        <taxon>Planctomycetia</taxon>
        <taxon>Planctomycetales</taxon>
        <taxon>Planctomycetaceae</taxon>
        <taxon>Gimesia</taxon>
    </lineage>
</organism>
<dbReference type="OrthoDB" id="213520at2"/>
<dbReference type="Gene3D" id="1.10.10.60">
    <property type="entry name" value="Homeodomain-like"/>
    <property type="match status" value="1"/>
</dbReference>
<keyword evidence="2" id="KW-0067">ATP-binding</keyword>
<dbReference type="GO" id="GO:0043565">
    <property type="term" value="F:sequence-specific DNA binding"/>
    <property type="evidence" value="ECO:0007669"/>
    <property type="project" value="InterPro"/>
</dbReference>
<dbReference type="SUPFAM" id="SSF46689">
    <property type="entry name" value="Homeodomain-like"/>
    <property type="match status" value="1"/>
</dbReference>
<dbReference type="GO" id="GO:0005524">
    <property type="term" value="F:ATP binding"/>
    <property type="evidence" value="ECO:0007669"/>
    <property type="project" value="UniProtKB-KW"/>
</dbReference>
<evidence type="ECO:0000256" key="2">
    <source>
        <dbReference type="ARBA" id="ARBA00022840"/>
    </source>
</evidence>
<dbReference type="Pfam" id="PF25601">
    <property type="entry name" value="AAA_lid_14"/>
    <property type="match status" value="1"/>
</dbReference>
<keyword evidence="8" id="KW-1185">Reference proteome</keyword>
<dbReference type="SMART" id="SM00091">
    <property type="entry name" value="PAS"/>
    <property type="match status" value="1"/>
</dbReference>
<dbReference type="PROSITE" id="PS50112">
    <property type="entry name" value="PAS"/>
    <property type="match status" value="1"/>
</dbReference>
<dbReference type="SUPFAM" id="SSF55785">
    <property type="entry name" value="PYP-like sensor domain (PAS domain)"/>
    <property type="match status" value="1"/>
</dbReference>
<dbReference type="KEGG" id="gaz:Pan241w_59750"/>
<dbReference type="PANTHER" id="PTHR32071:SF81">
    <property type="entry name" value="PROPIONATE CATABOLISM OPERON REGULATORY PROTEIN"/>
    <property type="match status" value="1"/>
</dbReference>
<evidence type="ECO:0000313" key="8">
    <source>
        <dbReference type="Proteomes" id="UP000317171"/>
    </source>
</evidence>
<dbReference type="Gene3D" id="3.40.50.300">
    <property type="entry name" value="P-loop containing nucleotide triphosphate hydrolases"/>
    <property type="match status" value="1"/>
</dbReference>
<dbReference type="Proteomes" id="UP000317171">
    <property type="component" value="Chromosome"/>
</dbReference>
<reference evidence="7 8" key="1">
    <citation type="submission" date="2019-02" db="EMBL/GenBank/DDBJ databases">
        <title>Deep-cultivation of Planctomycetes and their phenomic and genomic characterization uncovers novel biology.</title>
        <authorList>
            <person name="Wiegand S."/>
            <person name="Jogler M."/>
            <person name="Boedeker C."/>
            <person name="Pinto D."/>
            <person name="Vollmers J."/>
            <person name="Rivas-Marin E."/>
            <person name="Kohn T."/>
            <person name="Peeters S.H."/>
            <person name="Heuer A."/>
            <person name="Rast P."/>
            <person name="Oberbeckmann S."/>
            <person name="Bunk B."/>
            <person name="Jeske O."/>
            <person name="Meyerdierks A."/>
            <person name="Storesund J.E."/>
            <person name="Kallscheuer N."/>
            <person name="Luecker S."/>
            <person name="Lage O.M."/>
            <person name="Pohl T."/>
            <person name="Merkel B.J."/>
            <person name="Hornburger P."/>
            <person name="Mueller R.-W."/>
            <person name="Bruemmer F."/>
            <person name="Labrenz M."/>
            <person name="Spormann A.M."/>
            <person name="Op den Camp H."/>
            <person name="Overmann J."/>
            <person name="Amann R."/>
            <person name="Jetten M.S.M."/>
            <person name="Mascher T."/>
            <person name="Medema M.H."/>
            <person name="Devos D.P."/>
            <person name="Kaster A.-K."/>
            <person name="Ovreas L."/>
            <person name="Rohde M."/>
            <person name="Galperin M.Y."/>
            <person name="Jogler C."/>
        </authorList>
    </citation>
    <scope>NUCLEOTIDE SEQUENCE [LARGE SCALE GENOMIC DNA]</scope>
    <source>
        <strain evidence="7 8">Pan241w</strain>
    </source>
</reference>
<name>A0A517RPN3_9PLAN</name>